<accession>A0A381S6L3</accession>
<dbReference type="EMBL" id="UINC01002733">
    <property type="protein sequence ID" value="SUZ99742.1"/>
    <property type="molecule type" value="Genomic_DNA"/>
</dbReference>
<organism evidence="2">
    <name type="scientific">marine metagenome</name>
    <dbReference type="NCBI Taxonomy" id="408172"/>
    <lineage>
        <taxon>unclassified sequences</taxon>
        <taxon>metagenomes</taxon>
        <taxon>ecological metagenomes</taxon>
    </lineage>
</organism>
<protein>
    <recommendedName>
        <fullName evidence="1">Isochorismatase-like domain-containing protein</fullName>
    </recommendedName>
</protein>
<evidence type="ECO:0000259" key="1">
    <source>
        <dbReference type="Pfam" id="PF00857"/>
    </source>
</evidence>
<dbReference type="PANTHER" id="PTHR14119">
    <property type="entry name" value="HYDROLASE"/>
    <property type="match status" value="1"/>
</dbReference>
<dbReference type="AlphaFoldDB" id="A0A381S6L3"/>
<dbReference type="Gene3D" id="3.40.50.850">
    <property type="entry name" value="Isochorismatase-like"/>
    <property type="match status" value="1"/>
</dbReference>
<dbReference type="Pfam" id="PF00857">
    <property type="entry name" value="Isochorismatase"/>
    <property type="match status" value="1"/>
</dbReference>
<dbReference type="SUPFAM" id="SSF52499">
    <property type="entry name" value="Isochorismatase-like hydrolases"/>
    <property type="match status" value="1"/>
</dbReference>
<dbReference type="InterPro" id="IPR036380">
    <property type="entry name" value="Isochorismatase-like_sf"/>
</dbReference>
<dbReference type="InterPro" id="IPR050993">
    <property type="entry name" value="Isochorismatase_domain"/>
</dbReference>
<proteinExistence type="predicted"/>
<sequence>MHDRDTLFKNLHILVSGVKLLNIPIIWMEQVPDKLGSTIPEIKDVLIDQKPIIKDVFSCMKNEEFNNQIKRINPNDIILAGIESHVCVYQTAMDLLEKKYNVHIVADAISSRISENKELGIERMILEGAMQTSVEMLLFEIQGEAKGDRFRQISKLVK</sequence>
<gene>
    <name evidence="2" type="ORF">METZ01_LOCUS52596</name>
</gene>
<feature type="domain" description="Isochorismatase-like" evidence="1">
    <location>
        <begin position="2"/>
        <end position="135"/>
    </location>
</feature>
<evidence type="ECO:0000313" key="2">
    <source>
        <dbReference type="EMBL" id="SUZ99742.1"/>
    </source>
</evidence>
<reference evidence="2" key="1">
    <citation type="submission" date="2018-05" db="EMBL/GenBank/DDBJ databases">
        <authorList>
            <person name="Lanie J.A."/>
            <person name="Ng W.-L."/>
            <person name="Kazmierczak K.M."/>
            <person name="Andrzejewski T.M."/>
            <person name="Davidsen T.M."/>
            <person name="Wayne K.J."/>
            <person name="Tettelin H."/>
            <person name="Glass J.I."/>
            <person name="Rusch D."/>
            <person name="Podicherti R."/>
            <person name="Tsui H.-C.T."/>
            <person name="Winkler M.E."/>
        </authorList>
    </citation>
    <scope>NUCLEOTIDE SEQUENCE</scope>
</reference>
<dbReference type="InterPro" id="IPR000868">
    <property type="entry name" value="Isochorismatase-like_dom"/>
</dbReference>
<name>A0A381S6L3_9ZZZZ</name>
<dbReference type="PANTHER" id="PTHR14119:SF3">
    <property type="entry name" value="ISOCHORISMATASE DOMAIN-CONTAINING PROTEIN 2"/>
    <property type="match status" value="1"/>
</dbReference>